<evidence type="ECO:0000313" key="12">
    <source>
        <dbReference type="EMBL" id="HIW70155.1"/>
    </source>
</evidence>
<evidence type="ECO:0000313" key="13">
    <source>
        <dbReference type="Proteomes" id="UP000886878"/>
    </source>
</evidence>
<keyword evidence="4 10" id="KW-0808">Transferase</keyword>
<proteinExistence type="inferred from homology"/>
<name>A0A9D1U3T1_9LACO</name>
<keyword evidence="7 10" id="KW-0460">Magnesium</keyword>
<evidence type="ECO:0000256" key="1">
    <source>
        <dbReference type="ARBA" id="ARBA00011955"/>
    </source>
</evidence>
<dbReference type="Pfam" id="PF02424">
    <property type="entry name" value="ApbE"/>
    <property type="match status" value="1"/>
</dbReference>
<organism evidence="12 13">
    <name type="scientific">Candidatus Limosilactobacillus merdipullorum</name>
    <dbReference type="NCBI Taxonomy" id="2838653"/>
    <lineage>
        <taxon>Bacteria</taxon>
        <taxon>Bacillati</taxon>
        <taxon>Bacillota</taxon>
        <taxon>Bacilli</taxon>
        <taxon>Lactobacillales</taxon>
        <taxon>Lactobacillaceae</taxon>
        <taxon>Limosilactobacillus</taxon>
    </lineage>
</organism>
<keyword evidence="3 10" id="KW-0285">Flavoprotein</keyword>
<dbReference type="EC" id="2.7.1.180" evidence="1 10"/>
<reference evidence="12" key="1">
    <citation type="journal article" date="2021" name="PeerJ">
        <title>Extensive microbial diversity within the chicken gut microbiome revealed by metagenomics and culture.</title>
        <authorList>
            <person name="Gilroy R."/>
            <person name="Ravi A."/>
            <person name="Getino M."/>
            <person name="Pursley I."/>
            <person name="Horton D.L."/>
            <person name="Alikhan N.F."/>
            <person name="Baker D."/>
            <person name="Gharbi K."/>
            <person name="Hall N."/>
            <person name="Watson M."/>
            <person name="Adriaenssens E.M."/>
            <person name="Foster-Nyarko E."/>
            <person name="Jarju S."/>
            <person name="Secka A."/>
            <person name="Antonio M."/>
            <person name="Oren A."/>
            <person name="Chaudhuri R.R."/>
            <person name="La Ragione R."/>
            <person name="Hildebrand F."/>
            <person name="Pallen M.J."/>
        </authorList>
    </citation>
    <scope>NUCLEOTIDE SEQUENCE</scope>
    <source>
        <strain evidence="12">ChiHejej3B27-2180</strain>
    </source>
</reference>
<reference evidence="12" key="2">
    <citation type="submission" date="2021-04" db="EMBL/GenBank/DDBJ databases">
        <authorList>
            <person name="Gilroy R."/>
        </authorList>
    </citation>
    <scope>NUCLEOTIDE SEQUENCE</scope>
    <source>
        <strain evidence="12">ChiHejej3B27-2180</strain>
    </source>
</reference>
<comment type="catalytic activity">
    <reaction evidence="9 10">
        <text>L-threonyl-[protein] + FAD = FMN-L-threonyl-[protein] + AMP + H(+)</text>
        <dbReference type="Rhea" id="RHEA:36847"/>
        <dbReference type="Rhea" id="RHEA-COMP:11060"/>
        <dbReference type="Rhea" id="RHEA-COMP:11061"/>
        <dbReference type="ChEBI" id="CHEBI:15378"/>
        <dbReference type="ChEBI" id="CHEBI:30013"/>
        <dbReference type="ChEBI" id="CHEBI:57692"/>
        <dbReference type="ChEBI" id="CHEBI:74257"/>
        <dbReference type="ChEBI" id="CHEBI:456215"/>
        <dbReference type="EC" id="2.7.1.180"/>
    </reaction>
</comment>
<dbReference type="Proteomes" id="UP000886878">
    <property type="component" value="Unassembled WGS sequence"/>
</dbReference>
<evidence type="ECO:0000256" key="10">
    <source>
        <dbReference type="PIRNR" id="PIRNR006268"/>
    </source>
</evidence>
<evidence type="ECO:0000256" key="7">
    <source>
        <dbReference type="ARBA" id="ARBA00022842"/>
    </source>
</evidence>
<dbReference type="InterPro" id="IPR003374">
    <property type="entry name" value="ApbE-like_sf"/>
</dbReference>
<dbReference type="PIRSF" id="PIRSF006268">
    <property type="entry name" value="ApbE"/>
    <property type="match status" value="1"/>
</dbReference>
<keyword evidence="6 10" id="KW-0274">FAD</keyword>
<comment type="similarity">
    <text evidence="10">Belongs to the ApbE family.</text>
</comment>
<dbReference type="EMBL" id="DXGK01000038">
    <property type="protein sequence ID" value="HIW70155.1"/>
    <property type="molecule type" value="Genomic_DNA"/>
</dbReference>
<keyword evidence="5 10" id="KW-0479">Metal-binding</keyword>
<comment type="caution">
    <text evidence="12">The sequence shown here is derived from an EMBL/GenBank/DDBJ whole genome shotgun (WGS) entry which is preliminary data.</text>
</comment>
<evidence type="ECO:0000256" key="6">
    <source>
        <dbReference type="ARBA" id="ARBA00022827"/>
    </source>
</evidence>
<evidence type="ECO:0000256" key="11">
    <source>
        <dbReference type="PIRSR" id="PIRSR006268-2"/>
    </source>
</evidence>
<feature type="binding site" evidence="11">
    <location>
        <position position="156"/>
    </location>
    <ligand>
        <name>Mg(2+)</name>
        <dbReference type="ChEBI" id="CHEBI:18420"/>
    </ligand>
</feature>
<evidence type="ECO:0000256" key="9">
    <source>
        <dbReference type="ARBA" id="ARBA00048540"/>
    </source>
</evidence>
<dbReference type="SUPFAM" id="SSF143631">
    <property type="entry name" value="ApbE-like"/>
    <property type="match status" value="1"/>
</dbReference>
<dbReference type="InterPro" id="IPR024932">
    <property type="entry name" value="ApbE"/>
</dbReference>
<evidence type="ECO:0000256" key="8">
    <source>
        <dbReference type="ARBA" id="ARBA00031306"/>
    </source>
</evidence>
<comment type="cofactor">
    <cofactor evidence="11">
        <name>Mg(2+)</name>
        <dbReference type="ChEBI" id="CHEBI:18420"/>
    </cofactor>
    <cofactor evidence="11">
        <name>Mn(2+)</name>
        <dbReference type="ChEBI" id="CHEBI:29035"/>
    </cofactor>
    <text evidence="11">Magnesium. Can also use manganese.</text>
</comment>
<dbReference type="PANTHER" id="PTHR30040">
    <property type="entry name" value="THIAMINE BIOSYNTHESIS LIPOPROTEIN APBE"/>
    <property type="match status" value="1"/>
</dbReference>
<evidence type="ECO:0000256" key="5">
    <source>
        <dbReference type="ARBA" id="ARBA00022723"/>
    </source>
</evidence>
<evidence type="ECO:0000256" key="2">
    <source>
        <dbReference type="ARBA" id="ARBA00016337"/>
    </source>
</evidence>
<gene>
    <name evidence="12" type="ORF">H9876_02055</name>
</gene>
<protein>
    <recommendedName>
        <fullName evidence="2 10">FAD:protein FMN transferase</fullName>
        <ecNumber evidence="1 10">2.7.1.180</ecNumber>
    </recommendedName>
    <alternativeName>
        <fullName evidence="8 10">Flavin transferase</fullName>
    </alternativeName>
</protein>
<dbReference type="GO" id="GO:0046872">
    <property type="term" value="F:metal ion binding"/>
    <property type="evidence" value="ECO:0007669"/>
    <property type="project" value="UniProtKB-UniRule"/>
</dbReference>
<dbReference type="PANTHER" id="PTHR30040:SF2">
    <property type="entry name" value="FAD:PROTEIN FMN TRANSFERASE"/>
    <property type="match status" value="1"/>
</dbReference>
<accession>A0A9D1U3T1</accession>
<dbReference type="AlphaFoldDB" id="A0A9D1U3T1"/>
<evidence type="ECO:0000256" key="3">
    <source>
        <dbReference type="ARBA" id="ARBA00022630"/>
    </source>
</evidence>
<evidence type="ECO:0000256" key="4">
    <source>
        <dbReference type="ARBA" id="ARBA00022679"/>
    </source>
</evidence>
<dbReference type="Gene3D" id="3.10.520.10">
    <property type="entry name" value="ApbE-like domains"/>
    <property type="match status" value="1"/>
</dbReference>
<dbReference type="GO" id="GO:0016740">
    <property type="term" value="F:transferase activity"/>
    <property type="evidence" value="ECO:0007669"/>
    <property type="project" value="UniProtKB-UniRule"/>
</dbReference>
<sequence>MAKPTVKDLGLKTVTTTGHALGTRITLTVFGTTDQSLTDGALDLIKRYEDILTVNREPSLLMDINHAAGHHPVQVPPMVFELVKLAIAASRQQFGFDAMIGPLVKLWKIGFTGARVPTDEEINQRLKLIDPSQVELDAQQQTVYLKKPGMEIDLGGIAKGYIADRIKDYWRSFGITNGIINLGGNLLFVGPSPRRADGRWVIGIQDPQKPRGVDLKQVLMPECSAVTSGTYERQLVQNGHHYHHLLDPQTGRPRKTKVASVTIFTKQSVVGEIEAKRLFFAGQPIPGWGLGRSDLLGAMFIYQDGQSEFVDCRP</sequence>